<proteinExistence type="predicted"/>
<keyword evidence="2" id="KW-1185">Reference proteome</keyword>
<accession>A0A5N8WBW6</accession>
<dbReference type="EMBL" id="VJZE01000343">
    <property type="protein sequence ID" value="MPY44622.1"/>
    <property type="molecule type" value="Genomic_DNA"/>
</dbReference>
<name>A0A5N8WBW6_9ACTN</name>
<protein>
    <submittedName>
        <fullName evidence="1">LLM class F420-dependent oxidoreductase</fullName>
    </submittedName>
</protein>
<reference evidence="1 2" key="1">
    <citation type="submission" date="2019-07" db="EMBL/GenBank/DDBJ databases">
        <title>New species of Amycolatopsis and Streptomyces.</title>
        <authorList>
            <person name="Duangmal K."/>
            <person name="Teo W.F.A."/>
            <person name="Lipun K."/>
        </authorList>
    </citation>
    <scope>NUCLEOTIDE SEQUENCE [LARGE SCALE GENOMIC DNA]</scope>
    <source>
        <strain evidence="1 2">TISTR 2346</strain>
    </source>
</reference>
<comment type="caution">
    <text evidence="1">The sequence shown here is derived from an EMBL/GenBank/DDBJ whole genome shotgun (WGS) entry which is preliminary data.</text>
</comment>
<organism evidence="1 2">
    <name type="scientific">Streptomyces phyllanthi</name>
    <dbReference type="NCBI Taxonomy" id="1803180"/>
    <lineage>
        <taxon>Bacteria</taxon>
        <taxon>Bacillati</taxon>
        <taxon>Actinomycetota</taxon>
        <taxon>Actinomycetes</taxon>
        <taxon>Kitasatosporales</taxon>
        <taxon>Streptomycetaceae</taxon>
        <taxon>Streptomyces</taxon>
    </lineage>
</organism>
<sequence length="51" mass="5483">GDLCVVPYAVVPTPGKLAHYAELGCPEVVLQLPPGDEAEVLRVLDDYAQYV</sequence>
<gene>
    <name evidence="1" type="ORF">FNH04_33385</name>
</gene>
<feature type="non-terminal residue" evidence="1">
    <location>
        <position position="1"/>
    </location>
</feature>
<dbReference type="AlphaFoldDB" id="A0A5N8WBW6"/>
<evidence type="ECO:0000313" key="1">
    <source>
        <dbReference type="EMBL" id="MPY44622.1"/>
    </source>
</evidence>
<evidence type="ECO:0000313" key="2">
    <source>
        <dbReference type="Proteomes" id="UP000326979"/>
    </source>
</evidence>
<dbReference type="Proteomes" id="UP000326979">
    <property type="component" value="Unassembled WGS sequence"/>
</dbReference>